<comment type="caution">
    <text evidence="1">The sequence shown here is derived from an EMBL/GenBank/DDBJ whole genome shotgun (WGS) entry which is preliminary data.</text>
</comment>
<name>A0ABS9BL22_9BACT</name>
<keyword evidence="2" id="KW-1185">Reference proteome</keyword>
<dbReference type="GO" id="GO:0032259">
    <property type="term" value="P:methylation"/>
    <property type="evidence" value="ECO:0007669"/>
    <property type="project" value="UniProtKB-KW"/>
</dbReference>
<gene>
    <name evidence="1" type="ORF">L0U88_17145</name>
</gene>
<proteinExistence type="predicted"/>
<dbReference type="EMBL" id="JAKEVY010000004">
    <property type="protein sequence ID" value="MCF1716371.1"/>
    <property type="molecule type" value="Genomic_DNA"/>
</dbReference>
<dbReference type="InterPro" id="IPR029063">
    <property type="entry name" value="SAM-dependent_MTases_sf"/>
</dbReference>
<dbReference type="RefSeq" id="WP_234867507.1">
    <property type="nucleotide sequence ID" value="NZ_JAKEVY010000004.1"/>
</dbReference>
<keyword evidence="1" id="KW-0489">Methyltransferase</keyword>
<dbReference type="Proteomes" id="UP001200145">
    <property type="component" value="Unassembled WGS sequence"/>
</dbReference>
<evidence type="ECO:0000313" key="1">
    <source>
        <dbReference type="EMBL" id="MCF1716371.1"/>
    </source>
</evidence>
<protein>
    <submittedName>
        <fullName evidence="1">Class I SAM-dependent methyltransferase</fullName>
    </submittedName>
</protein>
<accession>A0ABS9BL22</accession>
<reference evidence="1 2" key="1">
    <citation type="submission" date="2022-01" db="EMBL/GenBank/DDBJ databases">
        <title>Flavihumibacter sp. nov., isolated from sediment of a river.</title>
        <authorList>
            <person name="Liu H."/>
        </authorList>
    </citation>
    <scope>NUCLEOTIDE SEQUENCE [LARGE SCALE GENOMIC DNA]</scope>
    <source>
        <strain evidence="1 2">RY-1</strain>
    </source>
</reference>
<dbReference type="SUPFAM" id="SSF53335">
    <property type="entry name" value="S-adenosyl-L-methionine-dependent methyltransferases"/>
    <property type="match status" value="1"/>
</dbReference>
<dbReference type="GO" id="GO:0008168">
    <property type="term" value="F:methyltransferase activity"/>
    <property type="evidence" value="ECO:0007669"/>
    <property type="project" value="UniProtKB-KW"/>
</dbReference>
<dbReference type="Gene3D" id="3.40.50.150">
    <property type="entry name" value="Vaccinia Virus protein VP39"/>
    <property type="match status" value="1"/>
</dbReference>
<keyword evidence="1" id="KW-0808">Transferase</keyword>
<dbReference type="CDD" id="cd02440">
    <property type="entry name" value="AdoMet_MTases"/>
    <property type="match status" value="1"/>
</dbReference>
<sequence length="194" mass="22021">MEDPFTVSDELLKKLIVGWSNQGYSGQITYLKTCLQFAKTNSGSYLECGSGLSTLLLGIALKKSGVNYIAFENNDFWFNKMKEVLFKFQLKNVNLYHTPLVQKEGYDWYDHTNVPLPETFSLIICDGPPGQTKGGRLGLVPEMNSKLLPGTVILLDDTVREEERSVIEKWKSYKKFTVLFNDLQDQHAIITIQA</sequence>
<organism evidence="1 2">
    <name type="scientific">Flavihumibacter fluminis</name>
    <dbReference type="NCBI Taxonomy" id="2909236"/>
    <lineage>
        <taxon>Bacteria</taxon>
        <taxon>Pseudomonadati</taxon>
        <taxon>Bacteroidota</taxon>
        <taxon>Chitinophagia</taxon>
        <taxon>Chitinophagales</taxon>
        <taxon>Chitinophagaceae</taxon>
        <taxon>Flavihumibacter</taxon>
    </lineage>
</organism>
<evidence type="ECO:0000313" key="2">
    <source>
        <dbReference type="Proteomes" id="UP001200145"/>
    </source>
</evidence>